<reference evidence="2 3" key="1">
    <citation type="submission" date="2015-02" db="EMBL/GenBank/DDBJ databases">
        <title>Pseudomonas helleri sp. nov. and Pseudomonas weihenstephanensis sp. nov., isolated from raw cows milk.</title>
        <authorList>
            <person name="von Neubeck M."/>
            <person name="Huptas C."/>
            <person name="Wenning M."/>
            <person name="Scherer S."/>
        </authorList>
    </citation>
    <scope>NUCLEOTIDE SEQUENCE [LARGE SCALE GENOMIC DNA]</scope>
    <source>
        <strain evidence="2 3">DSM 29166</strain>
    </source>
</reference>
<evidence type="ECO:0000313" key="2">
    <source>
        <dbReference type="EMBL" id="KMN12673.1"/>
    </source>
</evidence>
<dbReference type="STRING" id="1608994.TU86_16820"/>
<dbReference type="EMBL" id="JYLF01000007">
    <property type="protein sequence ID" value="KMN12673.1"/>
    <property type="molecule type" value="Genomic_DNA"/>
</dbReference>
<comment type="caution">
    <text evidence="2">The sequence shown here is derived from an EMBL/GenBank/DDBJ whole genome shotgun (WGS) entry which is preliminary data.</text>
</comment>
<dbReference type="Proteomes" id="UP000036325">
    <property type="component" value="Unassembled WGS sequence"/>
</dbReference>
<feature type="domain" description="T6SS Phospholipase effector Tle1-like catalytic" evidence="1">
    <location>
        <begin position="15"/>
        <end position="157"/>
    </location>
</feature>
<dbReference type="AlphaFoldDB" id="A0A0J6IK23"/>
<protein>
    <recommendedName>
        <fullName evidence="1">T6SS Phospholipase effector Tle1-like catalytic domain-containing protein</fullName>
    </recommendedName>
</protein>
<evidence type="ECO:0000259" key="1">
    <source>
        <dbReference type="Pfam" id="PF09994"/>
    </source>
</evidence>
<evidence type="ECO:0000313" key="3">
    <source>
        <dbReference type="Proteomes" id="UP000036325"/>
    </source>
</evidence>
<name>A0A0J6IK23_9PSED</name>
<dbReference type="RefSeq" id="WP_048365449.1">
    <property type="nucleotide sequence ID" value="NZ_JAAEBV010000001.1"/>
</dbReference>
<dbReference type="Pfam" id="PF09994">
    <property type="entry name" value="T6SS_Tle1-like_cat"/>
    <property type="match status" value="2"/>
</dbReference>
<accession>A0A0J6IK23</accession>
<proteinExistence type="predicted"/>
<dbReference type="PANTHER" id="PTHR33840">
    <property type="match status" value="1"/>
</dbReference>
<sequence>MNNFSNTGRVLRVGVFFDGTANNQFNSLTGQARQAQGLPVDSASSYAGVPTNIARLYQLYPVQPVFNALGHAVTALYIGGIGTTTGQADTRFPAQTYGRGRTGVIGKAQEAHARLRQCLHSVLLNVPPRSLRGLQLDIFGFSRGAAAARHFANLVNATRFDTLLELAADFTCEIRFIGLFDTVAAMGGMKDLGDISDDINPGLNLYLGPDSAKQVVQLSARDEQRRNFALSRIAPQWPLDIAVPGVHADVGGGYPIEMQEQVYLTRWETNRVSPSTPLTLTHAWKSTAAQLPGWQARDLLDHSDPQALLEVHTVSGQAGSRDDPITRVQAAVYMQRRVYGHLSRVYLHLMHQLACEQGVPFNPLLSIADTQLPDELLPIATKIRAQAMAGHIELRSDEERLLRQRYIHQSANWNAAIGEGLGVVDKVFFNLPQEGGRPVYDQQAPVLV</sequence>
<gene>
    <name evidence="2" type="ORF">TU86_16820</name>
</gene>
<feature type="domain" description="T6SS Phospholipase effector Tle1-like catalytic" evidence="1">
    <location>
        <begin position="171"/>
        <end position="258"/>
    </location>
</feature>
<dbReference type="PATRIC" id="fig|1608994.3.peg.4047"/>
<organism evidence="2 3">
    <name type="scientific">Pseudomonas weihenstephanensis</name>
    <dbReference type="NCBI Taxonomy" id="1608994"/>
    <lineage>
        <taxon>Bacteria</taxon>
        <taxon>Pseudomonadati</taxon>
        <taxon>Pseudomonadota</taxon>
        <taxon>Gammaproteobacteria</taxon>
        <taxon>Pseudomonadales</taxon>
        <taxon>Pseudomonadaceae</taxon>
        <taxon>Pseudomonas</taxon>
    </lineage>
</organism>
<dbReference type="InterPro" id="IPR018712">
    <property type="entry name" value="Tle1-like_cat"/>
</dbReference>
<dbReference type="OrthoDB" id="4378831at2"/>
<dbReference type="PANTHER" id="PTHR33840:SF1">
    <property type="entry name" value="TLE1 PHOSPHOLIPASE DOMAIN-CONTAINING PROTEIN"/>
    <property type="match status" value="1"/>
</dbReference>
<accession>A0A0J6J807</accession>